<evidence type="ECO:0000313" key="2">
    <source>
        <dbReference type="EMBL" id="KAH8096671.1"/>
    </source>
</evidence>
<gene>
    <name evidence="2" type="ORF">BXZ70DRAFT_329587</name>
</gene>
<accession>A0A8K0ULI3</accession>
<name>A0A8K0ULI3_9AGAR</name>
<dbReference type="Pfam" id="PF00856">
    <property type="entry name" value="SET"/>
    <property type="match status" value="1"/>
</dbReference>
<protein>
    <recommendedName>
        <fullName evidence="1">SET domain-containing protein</fullName>
    </recommendedName>
</protein>
<dbReference type="PROSITE" id="PS50280">
    <property type="entry name" value="SET"/>
    <property type="match status" value="1"/>
</dbReference>
<dbReference type="InterPro" id="IPR046341">
    <property type="entry name" value="SET_dom_sf"/>
</dbReference>
<dbReference type="CDD" id="cd20071">
    <property type="entry name" value="SET_SMYD"/>
    <property type="match status" value="1"/>
</dbReference>
<dbReference type="PANTHER" id="PTHR47332">
    <property type="entry name" value="SET DOMAIN-CONTAINING PROTEIN 5"/>
    <property type="match status" value="1"/>
</dbReference>
<dbReference type="InterPro" id="IPR001214">
    <property type="entry name" value="SET_dom"/>
</dbReference>
<dbReference type="Proteomes" id="UP000813824">
    <property type="component" value="Unassembled WGS sequence"/>
</dbReference>
<dbReference type="OrthoDB" id="5945798at2759"/>
<evidence type="ECO:0000259" key="1">
    <source>
        <dbReference type="PROSITE" id="PS50280"/>
    </source>
</evidence>
<proteinExistence type="predicted"/>
<dbReference type="InterPro" id="IPR053185">
    <property type="entry name" value="SET_domain_protein"/>
</dbReference>
<reference evidence="2" key="1">
    <citation type="journal article" date="2021" name="New Phytol.">
        <title>Evolutionary innovations through gain and loss of genes in the ectomycorrhizal Boletales.</title>
        <authorList>
            <person name="Wu G."/>
            <person name="Miyauchi S."/>
            <person name="Morin E."/>
            <person name="Kuo A."/>
            <person name="Drula E."/>
            <person name="Varga T."/>
            <person name="Kohler A."/>
            <person name="Feng B."/>
            <person name="Cao Y."/>
            <person name="Lipzen A."/>
            <person name="Daum C."/>
            <person name="Hundley H."/>
            <person name="Pangilinan J."/>
            <person name="Johnson J."/>
            <person name="Barry K."/>
            <person name="LaButti K."/>
            <person name="Ng V."/>
            <person name="Ahrendt S."/>
            <person name="Min B."/>
            <person name="Choi I.G."/>
            <person name="Park H."/>
            <person name="Plett J.M."/>
            <person name="Magnuson J."/>
            <person name="Spatafora J.W."/>
            <person name="Nagy L.G."/>
            <person name="Henrissat B."/>
            <person name="Grigoriev I.V."/>
            <person name="Yang Z.L."/>
            <person name="Xu J."/>
            <person name="Martin F.M."/>
        </authorList>
    </citation>
    <scope>NUCLEOTIDE SEQUENCE</scope>
    <source>
        <strain evidence="2">KKN 215</strain>
    </source>
</reference>
<organism evidence="2 3">
    <name type="scientific">Cristinia sonorae</name>
    <dbReference type="NCBI Taxonomy" id="1940300"/>
    <lineage>
        <taxon>Eukaryota</taxon>
        <taxon>Fungi</taxon>
        <taxon>Dikarya</taxon>
        <taxon>Basidiomycota</taxon>
        <taxon>Agaricomycotina</taxon>
        <taxon>Agaricomycetes</taxon>
        <taxon>Agaricomycetidae</taxon>
        <taxon>Agaricales</taxon>
        <taxon>Pleurotineae</taxon>
        <taxon>Stephanosporaceae</taxon>
        <taxon>Cristinia</taxon>
    </lineage>
</organism>
<dbReference type="Gene3D" id="2.170.270.10">
    <property type="entry name" value="SET domain"/>
    <property type="match status" value="1"/>
</dbReference>
<keyword evidence="3" id="KW-1185">Reference proteome</keyword>
<dbReference type="AlphaFoldDB" id="A0A8K0ULI3"/>
<evidence type="ECO:0000313" key="3">
    <source>
        <dbReference type="Proteomes" id="UP000813824"/>
    </source>
</evidence>
<feature type="domain" description="SET" evidence="1">
    <location>
        <begin position="115"/>
        <end position="289"/>
    </location>
</feature>
<dbReference type="PANTHER" id="PTHR47332:SF4">
    <property type="entry name" value="SET DOMAIN-CONTAINING PROTEIN 5"/>
    <property type="match status" value="1"/>
</dbReference>
<comment type="caution">
    <text evidence="2">The sequence shown here is derived from an EMBL/GenBank/DDBJ whole genome shotgun (WGS) entry which is preliminary data.</text>
</comment>
<dbReference type="SUPFAM" id="SSF82199">
    <property type="entry name" value="SET domain"/>
    <property type="match status" value="1"/>
</dbReference>
<dbReference type="SMART" id="SM00317">
    <property type="entry name" value="SET"/>
    <property type="match status" value="1"/>
</dbReference>
<sequence length="438" mass="48822">MPLRTMHLDPEMTVGQLQKTHSISSVGQLLPYGNIKHTGLPEGIEELEQTPVEFNAGKLDYADEQKIYTTQPMCFDEQGRLVGAPDSERTECFISGYLKRKIASTPNIGARIPRPSSTMYRISESLGKGLGMFATKDIPAGELILAERPLMIVPITATTTRDGDIPKHLTLHQMQQVLLQDTEVVYKVLIDRLEPDRKKAFYELANSHLHNGSGPILGRIRTNGFGFNEMRDLAPGMCGGYSIVCDELSRLNHSCSPNTFHRWDMPSFTVQLRAARHIKKDEEITTTYIDLTTIAANRQKQLAPYQIVCNCTSCANHSVSDPRRLACINWEKQNAGYVFGHFDPESKPALGPLMAAYKTYVAEGLEATSGFGQVLEMLMGSCAKHGDVPNTKLFAKKFGVWKLSQNGSAGNSKELERLLMALAKWMSIMKTQQKLKLR</sequence>
<dbReference type="EMBL" id="JAEVFJ010000023">
    <property type="protein sequence ID" value="KAH8096671.1"/>
    <property type="molecule type" value="Genomic_DNA"/>
</dbReference>